<organism evidence="2 3">
    <name type="scientific">Candidatus Zambryskibacteria bacterium RIFCSPLOWO2_01_FULL_43_17</name>
    <dbReference type="NCBI Taxonomy" id="1802760"/>
    <lineage>
        <taxon>Bacteria</taxon>
        <taxon>Candidatus Zambryskiibacteriota</taxon>
    </lineage>
</organism>
<feature type="transmembrane region" description="Helical" evidence="1">
    <location>
        <begin position="66"/>
        <end position="86"/>
    </location>
</feature>
<keyword evidence="1" id="KW-0472">Membrane</keyword>
<feature type="transmembrane region" description="Helical" evidence="1">
    <location>
        <begin position="26"/>
        <end position="46"/>
    </location>
</feature>
<reference evidence="2 3" key="1">
    <citation type="journal article" date="2016" name="Nat. Commun.">
        <title>Thousands of microbial genomes shed light on interconnected biogeochemical processes in an aquifer system.</title>
        <authorList>
            <person name="Anantharaman K."/>
            <person name="Brown C.T."/>
            <person name="Hug L.A."/>
            <person name="Sharon I."/>
            <person name="Castelle C.J."/>
            <person name="Probst A.J."/>
            <person name="Thomas B.C."/>
            <person name="Singh A."/>
            <person name="Wilkins M.J."/>
            <person name="Karaoz U."/>
            <person name="Brodie E.L."/>
            <person name="Williams K.H."/>
            <person name="Hubbard S.S."/>
            <person name="Banfield J.F."/>
        </authorList>
    </citation>
    <scope>NUCLEOTIDE SEQUENCE [LARGE SCALE GENOMIC DNA]</scope>
</reference>
<feature type="transmembrane region" description="Helical" evidence="1">
    <location>
        <begin position="93"/>
        <end position="116"/>
    </location>
</feature>
<comment type="caution">
    <text evidence="2">The sequence shown here is derived from an EMBL/GenBank/DDBJ whole genome shotgun (WGS) entry which is preliminary data.</text>
</comment>
<keyword evidence="1" id="KW-0812">Transmembrane</keyword>
<name>A0A1G2U5I2_9BACT</name>
<dbReference type="AlphaFoldDB" id="A0A1G2U5I2"/>
<protein>
    <recommendedName>
        <fullName evidence="4">DoxX family protein</fullName>
    </recommendedName>
</protein>
<evidence type="ECO:0000313" key="3">
    <source>
        <dbReference type="Proteomes" id="UP000179283"/>
    </source>
</evidence>
<gene>
    <name evidence="2" type="ORF">A2920_00530</name>
</gene>
<evidence type="ECO:0000256" key="1">
    <source>
        <dbReference type="SAM" id="Phobius"/>
    </source>
</evidence>
<evidence type="ECO:0000313" key="2">
    <source>
        <dbReference type="EMBL" id="OHB04724.1"/>
    </source>
</evidence>
<feature type="transmembrane region" description="Helical" evidence="1">
    <location>
        <begin position="128"/>
        <end position="146"/>
    </location>
</feature>
<keyword evidence="1" id="KW-1133">Transmembrane helix</keyword>
<sequence>MFQVKAMLNTIDIAIIRGLKAVSSPLARFAIFAIFFWFGALKLIGASPANPLVADLLEKTLPFITFEQFIIFFGIYEMIVGITFLIPRLERLAIALLIPHMIITFLPLFLLPTITWQGPFVPTLEGQYIIKNLVIIALAFSVASHLHPEEENPK</sequence>
<dbReference type="EMBL" id="MHWD01000006">
    <property type="protein sequence ID" value="OHB04724.1"/>
    <property type="molecule type" value="Genomic_DNA"/>
</dbReference>
<accession>A0A1G2U5I2</accession>
<proteinExistence type="predicted"/>
<dbReference type="Proteomes" id="UP000179283">
    <property type="component" value="Unassembled WGS sequence"/>
</dbReference>
<evidence type="ECO:0008006" key="4">
    <source>
        <dbReference type="Google" id="ProtNLM"/>
    </source>
</evidence>